<dbReference type="EMBL" id="JBGBZN010000002">
    <property type="protein sequence ID" value="MEY9472406.1"/>
    <property type="molecule type" value="Genomic_DNA"/>
</dbReference>
<name>A0ABV4GL05_9BRAD</name>
<evidence type="ECO:0000313" key="2">
    <source>
        <dbReference type="Proteomes" id="UP001565474"/>
    </source>
</evidence>
<reference evidence="1 2" key="1">
    <citation type="submission" date="2024-07" db="EMBL/GenBank/DDBJ databases">
        <title>Genomic Encyclopedia of Type Strains, Phase V (KMG-V): Genome sequencing to study the core and pangenomes of soil and plant-associated prokaryotes.</title>
        <authorList>
            <person name="Whitman W."/>
        </authorList>
    </citation>
    <scope>NUCLEOTIDE SEQUENCE [LARGE SCALE GENOMIC DNA]</scope>
    <source>
        <strain evidence="1 2">USDA 222</strain>
    </source>
</reference>
<accession>A0ABV4GL05</accession>
<keyword evidence="2" id="KW-1185">Reference proteome</keyword>
<organism evidence="1 2">
    <name type="scientific">Bradyrhizobium yuanmingense</name>
    <dbReference type="NCBI Taxonomy" id="108015"/>
    <lineage>
        <taxon>Bacteria</taxon>
        <taxon>Pseudomonadati</taxon>
        <taxon>Pseudomonadota</taxon>
        <taxon>Alphaproteobacteria</taxon>
        <taxon>Hyphomicrobiales</taxon>
        <taxon>Nitrobacteraceae</taxon>
        <taxon>Bradyrhizobium</taxon>
    </lineage>
</organism>
<sequence>MAERQEDQPVLVLSRRYEVVGVSHLVGDAAIGVHRAFRRAGRAGRIDKDREIAGAAAVDHLLPQRFAADHVVAAERAKLVQRHHHVVGETAEALHVEHDDLLQAGAPRAAGENLVELLLVLGEDHLRCGVVDEILDLGRRIGRIDSAGDAAGAQYAHVGVNPFGHGIGDDGGDLAGHEADGAKRVGDLFGDLQPFSPARRLPDAELLLADRRPVAPRLGGAQEALRDRISDRQHRRSGHAPLLLVAFLRCLPCRPVFSTLGKLILLPARPHRHVFFFFQRRSPRAPASLAPR</sequence>
<dbReference type="Proteomes" id="UP001565474">
    <property type="component" value="Unassembled WGS sequence"/>
</dbReference>
<gene>
    <name evidence="1" type="ORF">ABH992_004805</name>
</gene>
<protein>
    <submittedName>
        <fullName evidence="1">Uncharacterized protein</fullName>
    </submittedName>
</protein>
<proteinExistence type="predicted"/>
<evidence type="ECO:0000313" key="1">
    <source>
        <dbReference type="EMBL" id="MEY9472406.1"/>
    </source>
</evidence>
<comment type="caution">
    <text evidence="1">The sequence shown here is derived from an EMBL/GenBank/DDBJ whole genome shotgun (WGS) entry which is preliminary data.</text>
</comment>